<dbReference type="PANTHER" id="PTHR30388:SF4">
    <property type="entry name" value="MOLYBDENUM COFACTOR INSERTION CHAPERONE PAOD"/>
    <property type="match status" value="1"/>
</dbReference>
<proteinExistence type="predicted"/>
<accession>A0ABZ2KTZ6</accession>
<dbReference type="RefSeq" id="WP_394831155.1">
    <property type="nucleotide sequence ID" value="NZ_CP089929.1"/>
</dbReference>
<evidence type="ECO:0000256" key="1">
    <source>
        <dbReference type="SAM" id="MobiDB-lite"/>
    </source>
</evidence>
<evidence type="ECO:0000259" key="2">
    <source>
        <dbReference type="Pfam" id="PF02625"/>
    </source>
</evidence>
<organism evidence="4 5">
    <name type="scientific">Pendulispora rubella</name>
    <dbReference type="NCBI Taxonomy" id="2741070"/>
    <lineage>
        <taxon>Bacteria</taxon>
        <taxon>Pseudomonadati</taxon>
        <taxon>Myxococcota</taxon>
        <taxon>Myxococcia</taxon>
        <taxon>Myxococcales</taxon>
        <taxon>Sorangiineae</taxon>
        <taxon>Pendulisporaceae</taxon>
        <taxon>Pendulispora</taxon>
    </lineage>
</organism>
<feature type="domain" description="XdhC- CoxI" evidence="2">
    <location>
        <begin position="15"/>
        <end position="80"/>
    </location>
</feature>
<evidence type="ECO:0000313" key="4">
    <source>
        <dbReference type="EMBL" id="WXB01540.1"/>
    </source>
</evidence>
<evidence type="ECO:0000313" key="5">
    <source>
        <dbReference type="Proteomes" id="UP001374803"/>
    </source>
</evidence>
<dbReference type="Gene3D" id="3.40.50.720">
    <property type="entry name" value="NAD(P)-binding Rossmann-like Domain"/>
    <property type="match status" value="1"/>
</dbReference>
<keyword evidence="5" id="KW-1185">Reference proteome</keyword>
<evidence type="ECO:0000259" key="3">
    <source>
        <dbReference type="Pfam" id="PF13478"/>
    </source>
</evidence>
<feature type="region of interest" description="Disordered" evidence="1">
    <location>
        <begin position="324"/>
        <end position="362"/>
    </location>
</feature>
<gene>
    <name evidence="4" type="ORF">LVJ94_32050</name>
</gene>
<feature type="domain" description="XdhC Rossmann" evidence="3">
    <location>
        <begin position="183"/>
        <end position="312"/>
    </location>
</feature>
<dbReference type="InterPro" id="IPR052698">
    <property type="entry name" value="MoCofactor_Util/Proc"/>
</dbReference>
<feature type="compositionally biased region" description="Basic and acidic residues" evidence="1">
    <location>
        <begin position="332"/>
        <end position="341"/>
    </location>
</feature>
<reference evidence="4" key="1">
    <citation type="submission" date="2021-12" db="EMBL/GenBank/DDBJ databases">
        <title>Discovery of the Pendulisporaceae a myxobacterial family with distinct sporulation behavior and unique specialized metabolism.</title>
        <authorList>
            <person name="Garcia R."/>
            <person name="Popoff A."/>
            <person name="Bader C.D."/>
            <person name="Loehr J."/>
            <person name="Walesch S."/>
            <person name="Walt C."/>
            <person name="Boldt J."/>
            <person name="Bunk B."/>
            <person name="Haeckl F.J.F.P.J."/>
            <person name="Gunesch A.P."/>
            <person name="Birkelbach J."/>
            <person name="Nuebel U."/>
            <person name="Pietschmann T."/>
            <person name="Bach T."/>
            <person name="Mueller R."/>
        </authorList>
    </citation>
    <scope>NUCLEOTIDE SEQUENCE</scope>
    <source>
        <strain evidence="4">MSr11367</strain>
    </source>
</reference>
<dbReference type="EMBL" id="CP089983">
    <property type="protein sequence ID" value="WXB01540.1"/>
    <property type="molecule type" value="Genomic_DNA"/>
</dbReference>
<protein>
    <submittedName>
        <fullName evidence="4">XdhC family protein</fullName>
    </submittedName>
</protein>
<dbReference type="Proteomes" id="UP001374803">
    <property type="component" value="Chromosome"/>
</dbReference>
<dbReference type="InterPro" id="IPR027051">
    <property type="entry name" value="XdhC_Rossmann_dom"/>
</dbReference>
<dbReference type="PANTHER" id="PTHR30388">
    <property type="entry name" value="ALDEHYDE OXIDOREDUCTASE MOLYBDENUM COFACTOR ASSEMBLY PROTEIN"/>
    <property type="match status" value="1"/>
</dbReference>
<sequence length="362" mass="38785">MRETYAIVAAAARLRERRIPYLVATVVSVQGSSYRRPGARLLVTEEGRVAGNVSGGCLERDLIRTGFWRTRSGPVVIRYDSTDPEGTQGALGCGGVVDILLEAWTGKDEEDPLGLVTSAVASAQRALVATVFRSNDPGVPVGTRWSMGTAEIIPEHASSRRLQTAHGAAIEVLVEPILPPPRLFILGAGFDAEPVAASARQLGWGVTVWDPSPSFASRARFDDVETDLEKVRAHIDASDRAMVVIMGHHVENDRAALRMALASRAEYIGILGPRHRTERLGTLEDPRIHAPVGLDLGAETPEEIALAITAEMLASLRRRNARSLGSGLASHSESRGREPTRSRGGPPRSGAGGRGAIRARAR</sequence>
<name>A0ABZ2KTZ6_9BACT</name>
<dbReference type="InterPro" id="IPR003777">
    <property type="entry name" value="XdhC_CoxI"/>
</dbReference>
<dbReference type="Pfam" id="PF02625">
    <property type="entry name" value="XdhC_CoxI"/>
    <property type="match status" value="1"/>
</dbReference>
<dbReference type="Pfam" id="PF13478">
    <property type="entry name" value="XdhC_C"/>
    <property type="match status" value="1"/>
</dbReference>